<proteinExistence type="predicted"/>
<reference evidence="1 2" key="1">
    <citation type="submission" date="2014-11" db="EMBL/GenBank/DDBJ databases">
        <title>Pan-genome of Gallibacterium spp.</title>
        <authorList>
            <person name="Kudirkiene E."/>
            <person name="Bojesen A.M."/>
        </authorList>
    </citation>
    <scope>NUCLEOTIDE SEQUENCE [LARGE SCALE GENOMIC DNA]</scope>
    <source>
        <strain evidence="1 2">Gerl. 2740/89</strain>
    </source>
</reference>
<sequence>MPSDIFAPASSQGGYILKSSGVFIFPVSYPNKCFYVNLMELSKSDVGTIDTSSDVNLIRAIFFNVGADALVLSIGQ</sequence>
<dbReference type="Proteomes" id="UP000092594">
    <property type="component" value="Unassembled WGS sequence"/>
</dbReference>
<name>A0AB36DWH3_9PAST</name>
<dbReference type="EMBL" id="JTJQ01000013">
    <property type="protein sequence ID" value="OBX01575.1"/>
    <property type="molecule type" value="Genomic_DNA"/>
</dbReference>
<organism evidence="1 2">
    <name type="scientific">Gallibacterium genomosp. 1</name>
    <dbReference type="NCBI Taxonomy" id="155515"/>
    <lineage>
        <taxon>Bacteria</taxon>
        <taxon>Pseudomonadati</taxon>
        <taxon>Pseudomonadota</taxon>
        <taxon>Gammaproteobacteria</taxon>
        <taxon>Pasteurellales</taxon>
        <taxon>Pasteurellaceae</taxon>
        <taxon>Gallibacterium</taxon>
    </lineage>
</organism>
<accession>A0AB36DWH3</accession>
<evidence type="ECO:0000313" key="1">
    <source>
        <dbReference type="EMBL" id="OBX01575.1"/>
    </source>
</evidence>
<evidence type="ECO:0000313" key="2">
    <source>
        <dbReference type="Proteomes" id="UP000092594"/>
    </source>
</evidence>
<comment type="caution">
    <text evidence="1">The sequence shown here is derived from an EMBL/GenBank/DDBJ whole genome shotgun (WGS) entry which is preliminary data.</text>
</comment>
<dbReference type="AlphaFoldDB" id="A0AB36DWH3"/>
<keyword evidence="2" id="KW-1185">Reference proteome</keyword>
<protein>
    <submittedName>
        <fullName evidence="1">Uncharacterized protein</fullName>
    </submittedName>
</protein>
<gene>
    <name evidence="1" type="ORF">QV05_05070</name>
</gene>